<dbReference type="Pfam" id="PF00005">
    <property type="entry name" value="ABC_tran"/>
    <property type="match status" value="1"/>
</dbReference>
<dbReference type="Gene3D" id="3.40.50.300">
    <property type="entry name" value="P-loop containing nucleotide triphosphate hydrolases"/>
    <property type="match status" value="1"/>
</dbReference>
<dbReference type="InterPro" id="IPR017871">
    <property type="entry name" value="ABC_transporter-like_CS"/>
</dbReference>
<keyword evidence="3" id="KW-0813">Transport</keyword>
<dbReference type="InterPro" id="IPR027417">
    <property type="entry name" value="P-loop_NTPase"/>
</dbReference>
<dbReference type="GO" id="GO:0043190">
    <property type="term" value="C:ATP-binding cassette (ABC) transporter complex"/>
    <property type="evidence" value="ECO:0007669"/>
    <property type="project" value="TreeGrafter"/>
</dbReference>
<dbReference type="RefSeq" id="WP_036940925.1">
    <property type="nucleotide sequence ID" value="NZ_JQKC01000014.1"/>
</dbReference>
<evidence type="ECO:0000313" key="10">
    <source>
        <dbReference type="EMBL" id="KNY25592.1"/>
    </source>
</evidence>
<dbReference type="Proteomes" id="UP000036923">
    <property type="component" value="Unassembled WGS sequence"/>
</dbReference>
<keyword evidence="11" id="KW-1185">Reference proteome</keyword>
<organism evidence="10 11">
    <name type="scientific">Pseudobacteroides cellulosolvens ATCC 35603 = DSM 2933</name>
    <dbReference type="NCBI Taxonomy" id="398512"/>
    <lineage>
        <taxon>Bacteria</taxon>
        <taxon>Bacillati</taxon>
        <taxon>Bacillota</taxon>
        <taxon>Clostridia</taxon>
        <taxon>Eubacteriales</taxon>
        <taxon>Oscillospiraceae</taxon>
        <taxon>Pseudobacteroides</taxon>
    </lineage>
</organism>
<dbReference type="InterPro" id="IPR015856">
    <property type="entry name" value="ABC_transpr_CbiO/EcfA_su"/>
</dbReference>
<dbReference type="OrthoDB" id="501320at2"/>
<feature type="domain" description="ABC transporter" evidence="9">
    <location>
        <begin position="2"/>
        <end position="242"/>
    </location>
</feature>
<dbReference type="PROSITE" id="PS50893">
    <property type="entry name" value="ABC_TRANSPORTER_2"/>
    <property type="match status" value="1"/>
</dbReference>
<dbReference type="PANTHER" id="PTHR43553">
    <property type="entry name" value="HEAVY METAL TRANSPORTER"/>
    <property type="match status" value="1"/>
</dbReference>
<evidence type="ECO:0000259" key="9">
    <source>
        <dbReference type="PROSITE" id="PS50893"/>
    </source>
</evidence>
<evidence type="ECO:0000256" key="6">
    <source>
        <dbReference type="ARBA" id="ARBA00022840"/>
    </source>
</evidence>
<accession>A0A0L6JJL1</accession>
<keyword evidence="7" id="KW-1278">Translocase</keyword>
<dbReference type="PROSITE" id="PS00211">
    <property type="entry name" value="ABC_TRANSPORTER_1"/>
    <property type="match status" value="1"/>
</dbReference>
<dbReference type="GO" id="GO:0016887">
    <property type="term" value="F:ATP hydrolysis activity"/>
    <property type="evidence" value="ECO:0007669"/>
    <property type="project" value="InterPro"/>
</dbReference>
<dbReference type="InterPro" id="IPR003439">
    <property type="entry name" value="ABC_transporter-like_ATP-bd"/>
</dbReference>
<dbReference type="InterPro" id="IPR003593">
    <property type="entry name" value="AAA+_ATPase"/>
</dbReference>
<comment type="subcellular location">
    <subcellularLocation>
        <location evidence="1">Cell membrane</location>
        <topology evidence="1">Peripheral membrane protein</topology>
    </subcellularLocation>
</comment>
<dbReference type="PANTHER" id="PTHR43553:SF24">
    <property type="entry name" value="ENERGY-COUPLING FACTOR TRANSPORTER ATP-BINDING PROTEIN ECFA1"/>
    <property type="match status" value="1"/>
</dbReference>
<dbReference type="STRING" id="398512.Bccel_0852"/>
<evidence type="ECO:0000256" key="3">
    <source>
        <dbReference type="ARBA" id="ARBA00022448"/>
    </source>
</evidence>
<reference evidence="11" key="1">
    <citation type="submission" date="2015-07" db="EMBL/GenBank/DDBJ databases">
        <title>Near-Complete Genome Sequence of the Cellulolytic Bacterium Bacteroides (Pseudobacteroides) cellulosolvens ATCC 35603.</title>
        <authorList>
            <person name="Dassa B."/>
            <person name="Utturkar S.M."/>
            <person name="Klingeman D.M."/>
            <person name="Hurt R.A."/>
            <person name="Keller M."/>
            <person name="Xu J."/>
            <person name="Reddy Y.H.K."/>
            <person name="Borovok I."/>
            <person name="Grinberg I.R."/>
            <person name="Lamed R."/>
            <person name="Zhivin O."/>
            <person name="Bayer E.A."/>
            <person name="Brown S.D."/>
        </authorList>
    </citation>
    <scope>NUCLEOTIDE SEQUENCE [LARGE SCALE GENOMIC DNA]</scope>
    <source>
        <strain evidence="11">DSM 2933</strain>
    </source>
</reference>
<name>A0A0L6JJL1_9FIRM</name>
<dbReference type="eggNOG" id="COG1122">
    <property type="taxonomic scope" value="Bacteria"/>
</dbReference>
<keyword evidence="10" id="KW-0378">Hydrolase</keyword>
<dbReference type="CDD" id="cd03225">
    <property type="entry name" value="ABC_cobalt_CbiO_domain1"/>
    <property type="match status" value="1"/>
</dbReference>
<sequence length="283" mass="31098">MINIKGLSFIYNDTKEPALNNINIQINEGEFVGIAGPTGAGKSTLTLCLNGVIPHFLHGDFYGEVKVDGKDTVDNGCAKIAYSVGSVFQDPEAQIVSTGVEDEIAFGLENLNIPRIEIAQRIKESLEMTGISELRHYSTSQLSGGQKQRVAIASAIALRPKILVLDEPTSELDPKGSLDIFNTLRRLNQEYNITIVVVEQKIQLLSEYCSRLVIMEKGNILLDGATRSVLADQETLQRIGVSAPPVTRLAYMLKKQGLYQGEFPINVDEAHLMVSKVLHEKCK</sequence>
<dbReference type="FunFam" id="3.40.50.300:FF:000224">
    <property type="entry name" value="Energy-coupling factor transporter ATP-binding protein EcfA"/>
    <property type="match status" value="1"/>
</dbReference>
<dbReference type="InterPro" id="IPR050095">
    <property type="entry name" value="ECF_ABC_transporter_ATP-bd"/>
</dbReference>
<comment type="caution">
    <text evidence="10">The sequence shown here is derived from an EMBL/GenBank/DDBJ whole genome shotgun (WGS) entry which is preliminary data.</text>
</comment>
<evidence type="ECO:0000256" key="1">
    <source>
        <dbReference type="ARBA" id="ARBA00004202"/>
    </source>
</evidence>
<protein>
    <submittedName>
        <fullName evidence="10">Phosphonate-transporting ATPase</fullName>
        <ecNumber evidence="10">3.6.3.28</ecNumber>
    </submittedName>
</protein>
<dbReference type="SMART" id="SM00382">
    <property type="entry name" value="AAA"/>
    <property type="match status" value="1"/>
</dbReference>
<evidence type="ECO:0000256" key="8">
    <source>
        <dbReference type="ARBA" id="ARBA00023136"/>
    </source>
</evidence>
<evidence type="ECO:0000256" key="4">
    <source>
        <dbReference type="ARBA" id="ARBA00022475"/>
    </source>
</evidence>
<dbReference type="GO" id="GO:0005524">
    <property type="term" value="F:ATP binding"/>
    <property type="evidence" value="ECO:0007669"/>
    <property type="project" value="UniProtKB-KW"/>
</dbReference>
<evidence type="ECO:0000256" key="7">
    <source>
        <dbReference type="ARBA" id="ARBA00022967"/>
    </source>
</evidence>
<evidence type="ECO:0000256" key="2">
    <source>
        <dbReference type="ARBA" id="ARBA00005417"/>
    </source>
</evidence>
<evidence type="ECO:0000313" key="11">
    <source>
        <dbReference type="Proteomes" id="UP000036923"/>
    </source>
</evidence>
<proteinExistence type="inferred from homology"/>
<comment type="similarity">
    <text evidence="2">Belongs to the ABC transporter superfamily.</text>
</comment>
<keyword evidence="4" id="KW-1003">Cell membrane</keyword>
<dbReference type="GO" id="GO:0042626">
    <property type="term" value="F:ATPase-coupled transmembrane transporter activity"/>
    <property type="evidence" value="ECO:0007669"/>
    <property type="project" value="TreeGrafter"/>
</dbReference>
<evidence type="ECO:0000256" key="5">
    <source>
        <dbReference type="ARBA" id="ARBA00022741"/>
    </source>
</evidence>
<dbReference type="EMBL" id="LGTC01000001">
    <property type="protein sequence ID" value="KNY25592.1"/>
    <property type="molecule type" value="Genomic_DNA"/>
</dbReference>
<keyword evidence="8" id="KW-0472">Membrane</keyword>
<dbReference type="EC" id="3.6.3.28" evidence="10"/>
<keyword evidence="5" id="KW-0547">Nucleotide-binding</keyword>
<dbReference type="SUPFAM" id="SSF52540">
    <property type="entry name" value="P-loop containing nucleoside triphosphate hydrolases"/>
    <property type="match status" value="1"/>
</dbReference>
<gene>
    <name evidence="10" type="ORF">Bccel_0852</name>
</gene>
<dbReference type="AlphaFoldDB" id="A0A0L6JJL1"/>
<keyword evidence="6" id="KW-0067">ATP-binding</keyword>